<gene>
    <name evidence="2" type="ORF">HNQ80_000586</name>
</gene>
<dbReference type="GO" id="GO:0051017">
    <property type="term" value="P:actin filament bundle assembly"/>
    <property type="evidence" value="ECO:0007669"/>
    <property type="project" value="TreeGrafter"/>
</dbReference>
<dbReference type="EMBL" id="JACHEN010000002">
    <property type="protein sequence ID" value="MBB6214506.1"/>
    <property type="molecule type" value="Genomic_DNA"/>
</dbReference>
<dbReference type="SUPFAM" id="SSF50405">
    <property type="entry name" value="Actin-crosslinking proteins"/>
    <property type="match status" value="2"/>
</dbReference>
<dbReference type="PANTHER" id="PTHR10551">
    <property type="entry name" value="FASCIN"/>
    <property type="match status" value="1"/>
</dbReference>
<dbReference type="GO" id="GO:0051015">
    <property type="term" value="F:actin filament binding"/>
    <property type="evidence" value="ECO:0007669"/>
    <property type="project" value="InterPro"/>
</dbReference>
<proteinExistence type="predicted"/>
<dbReference type="CDD" id="cd00257">
    <property type="entry name" value="beta-trefoil_FSCN-like"/>
    <property type="match status" value="2"/>
</dbReference>
<dbReference type="PROSITE" id="PS50853">
    <property type="entry name" value="FN3"/>
    <property type="match status" value="1"/>
</dbReference>
<dbReference type="GO" id="GO:0005737">
    <property type="term" value="C:cytoplasm"/>
    <property type="evidence" value="ECO:0007669"/>
    <property type="project" value="TreeGrafter"/>
</dbReference>
<reference evidence="2 3" key="1">
    <citation type="submission" date="2020-08" db="EMBL/GenBank/DDBJ databases">
        <title>Genomic Encyclopedia of Type Strains, Phase IV (KMG-IV): sequencing the most valuable type-strain genomes for metagenomic binning, comparative biology and taxonomic classification.</title>
        <authorList>
            <person name="Goeker M."/>
        </authorList>
    </citation>
    <scope>NUCLEOTIDE SEQUENCE [LARGE SCALE GENOMIC DNA]</scope>
    <source>
        <strain evidence="2 3">DSM 103526</strain>
    </source>
</reference>
<dbReference type="SMART" id="SM00060">
    <property type="entry name" value="FN3"/>
    <property type="match status" value="2"/>
</dbReference>
<dbReference type="InterPro" id="IPR008999">
    <property type="entry name" value="Actin-crosslinking"/>
</dbReference>
<keyword evidence="3" id="KW-1185">Reference proteome</keyword>
<dbReference type="InterPro" id="IPR036582">
    <property type="entry name" value="Mao_N_sf"/>
</dbReference>
<organism evidence="2 3">
    <name type="scientific">Anaerosolibacter carboniphilus</name>
    <dbReference type="NCBI Taxonomy" id="1417629"/>
    <lineage>
        <taxon>Bacteria</taxon>
        <taxon>Bacillati</taxon>
        <taxon>Bacillota</taxon>
        <taxon>Clostridia</taxon>
        <taxon>Peptostreptococcales</taxon>
        <taxon>Thermotaleaceae</taxon>
        <taxon>Anaerosolibacter</taxon>
    </lineage>
</organism>
<accession>A0A841KM48</accession>
<dbReference type="InterPro" id="IPR003961">
    <property type="entry name" value="FN3_dom"/>
</dbReference>
<dbReference type="Pfam" id="PF07833">
    <property type="entry name" value="Cu_amine_oxidN1"/>
    <property type="match status" value="1"/>
</dbReference>
<dbReference type="GO" id="GO:0015629">
    <property type="term" value="C:actin cytoskeleton"/>
    <property type="evidence" value="ECO:0007669"/>
    <property type="project" value="TreeGrafter"/>
</dbReference>
<evidence type="ECO:0000313" key="2">
    <source>
        <dbReference type="EMBL" id="MBB6214506.1"/>
    </source>
</evidence>
<feature type="domain" description="Fibronectin type-III" evidence="1">
    <location>
        <begin position="302"/>
        <end position="398"/>
    </location>
</feature>
<dbReference type="SUPFAM" id="SSF55383">
    <property type="entry name" value="Copper amine oxidase, domain N"/>
    <property type="match status" value="1"/>
</dbReference>
<dbReference type="InterPro" id="IPR057232">
    <property type="entry name" value="DUF7910"/>
</dbReference>
<dbReference type="CDD" id="cd00063">
    <property type="entry name" value="FN3"/>
    <property type="match status" value="2"/>
</dbReference>
<dbReference type="SUPFAM" id="SSF49265">
    <property type="entry name" value="Fibronectin type III"/>
    <property type="match status" value="1"/>
</dbReference>
<evidence type="ECO:0000313" key="3">
    <source>
        <dbReference type="Proteomes" id="UP000579281"/>
    </source>
</evidence>
<dbReference type="InterPro" id="IPR012854">
    <property type="entry name" value="Cu_amine_oxidase-like_N"/>
</dbReference>
<dbReference type="Gene3D" id="2.80.10.50">
    <property type="match status" value="3"/>
</dbReference>
<name>A0A841KM48_9FIRM</name>
<dbReference type="GO" id="GO:0016477">
    <property type="term" value="P:cell migration"/>
    <property type="evidence" value="ECO:0007669"/>
    <property type="project" value="TreeGrafter"/>
</dbReference>
<dbReference type="PANTHER" id="PTHR10551:SF9">
    <property type="entry name" value="FASCIN-2"/>
    <property type="match status" value="1"/>
</dbReference>
<dbReference type="GO" id="GO:0007163">
    <property type="term" value="P:establishment or maintenance of cell polarity"/>
    <property type="evidence" value="ECO:0007669"/>
    <property type="project" value="TreeGrafter"/>
</dbReference>
<dbReference type="FunFam" id="2.80.10.50:FF:000008">
    <property type="entry name" value="Fascin"/>
    <property type="match status" value="1"/>
</dbReference>
<evidence type="ECO:0000259" key="1">
    <source>
        <dbReference type="PROSITE" id="PS50853"/>
    </source>
</evidence>
<dbReference type="InterPro" id="IPR036116">
    <property type="entry name" value="FN3_sf"/>
</dbReference>
<dbReference type="Proteomes" id="UP000579281">
    <property type="component" value="Unassembled WGS sequence"/>
</dbReference>
<dbReference type="InterPro" id="IPR010431">
    <property type="entry name" value="Fascin"/>
</dbReference>
<sequence>MKKMKDHFKTCTVYVIAFVMLISLMALPDDVYGLNNVKMTVSIKTFNGKYLCAENGGGSELTANRNKVGEWEIFQMVDLGKGYIALKGCNGDYVSVSKDGKNVYVDSDEIGQREIFQLINLDNNKIAFKTYNKNYMCAEDGGGGKVVADRKKIGDWETFELIETGDDQIDFEGLEYIALLAANGKYLCAEDGGGNAVVANRDQIGSWETFEIIKVDRNTVVLKTSNGKYLYLQDEEDGNINAKATKISDRAKFVFSDLGNDRVALKASNGKYVTVEDEDEIAANSKEVNKWSTFKIIKVQEAHSDKCNLTAIPGDKSVSFTWTKPNNTKNIIGYNLYRGTASGRESSTPITDFPIEGTSYMDKNLESGTTYYYVLRAVYKDKTLGTTSNEVAVSLKSRITLSAKAGENGVNLSWNKPSDASSIVGYNLYRGTASGRESSTPIADFPIEGTSYTDKNVENNATYYYILKAVYKDKTLGAASNEVSVKSGSNNKTIVLEVGSKYMFVSGQRKEIDPGKGTTMTIKNGRTFLPIRAVIESMGGEVAWDASDKRVSIYLKNNKIYLWIGSKTAKVNGASKESDVAPYISESGRTMLPLRFIVENLGCEADWDGTTKKVTIKINR</sequence>
<comment type="caution">
    <text evidence="2">The sequence shown here is derived from an EMBL/GenBank/DDBJ whole genome shotgun (WGS) entry which is preliminary data.</text>
</comment>
<dbReference type="RefSeq" id="WP_184307987.1">
    <property type="nucleotide sequence ID" value="NZ_JACHEN010000002.1"/>
</dbReference>
<dbReference type="Gene3D" id="2.60.40.10">
    <property type="entry name" value="Immunoglobulins"/>
    <property type="match status" value="2"/>
</dbReference>
<protein>
    <recommendedName>
        <fullName evidence="1">Fibronectin type-III domain-containing protein</fullName>
    </recommendedName>
</protein>
<dbReference type="Pfam" id="PF25490">
    <property type="entry name" value="DUF7910"/>
    <property type="match status" value="2"/>
</dbReference>
<dbReference type="Gene3D" id="3.30.457.10">
    <property type="entry name" value="Copper amine oxidase-like, N-terminal domain"/>
    <property type="match status" value="1"/>
</dbReference>
<dbReference type="AlphaFoldDB" id="A0A841KM48"/>
<dbReference type="InterPro" id="IPR013783">
    <property type="entry name" value="Ig-like_fold"/>
</dbReference>